<feature type="transmembrane region" description="Helical" evidence="6">
    <location>
        <begin position="73"/>
        <end position="91"/>
    </location>
</feature>
<accession>A0A9P4JYE3</accession>
<feature type="transmembrane region" description="Helical" evidence="6">
    <location>
        <begin position="128"/>
        <end position="153"/>
    </location>
</feature>
<dbReference type="Gene3D" id="1.20.1720.10">
    <property type="entry name" value="Multidrug resistance protein D"/>
    <property type="match status" value="1"/>
</dbReference>
<feature type="transmembrane region" description="Helical" evidence="6">
    <location>
        <begin position="263"/>
        <end position="280"/>
    </location>
</feature>
<dbReference type="AlphaFoldDB" id="A0A9P4JYE3"/>
<dbReference type="OrthoDB" id="10021397at2759"/>
<feature type="transmembrane region" description="Helical" evidence="6">
    <location>
        <begin position="300"/>
        <end position="321"/>
    </location>
</feature>
<keyword evidence="4 6" id="KW-0472">Membrane</keyword>
<dbReference type="FunFam" id="1.20.1250.20:FF:000196">
    <property type="entry name" value="MFS toxin efflux pump (AflT)"/>
    <property type="match status" value="1"/>
</dbReference>
<feature type="domain" description="Major facilitator superfamily (MFS) profile" evidence="7">
    <location>
        <begin position="38"/>
        <end position="523"/>
    </location>
</feature>
<feature type="transmembrane region" description="Helical" evidence="6">
    <location>
        <begin position="103"/>
        <end position="122"/>
    </location>
</feature>
<dbReference type="PANTHER" id="PTHR23501">
    <property type="entry name" value="MAJOR FACILITATOR SUPERFAMILY"/>
    <property type="match status" value="1"/>
</dbReference>
<comment type="subcellular location">
    <subcellularLocation>
        <location evidence="1">Membrane</location>
        <topology evidence="1">Multi-pass membrane protein</topology>
    </subcellularLocation>
</comment>
<dbReference type="GO" id="GO:0022857">
    <property type="term" value="F:transmembrane transporter activity"/>
    <property type="evidence" value="ECO:0007669"/>
    <property type="project" value="InterPro"/>
</dbReference>
<keyword evidence="3 6" id="KW-1133">Transmembrane helix</keyword>
<evidence type="ECO:0000313" key="9">
    <source>
        <dbReference type="Proteomes" id="UP000800093"/>
    </source>
</evidence>
<dbReference type="SUPFAM" id="SSF103473">
    <property type="entry name" value="MFS general substrate transporter"/>
    <property type="match status" value="1"/>
</dbReference>
<evidence type="ECO:0000256" key="2">
    <source>
        <dbReference type="ARBA" id="ARBA00022692"/>
    </source>
</evidence>
<evidence type="ECO:0000259" key="7">
    <source>
        <dbReference type="PROSITE" id="PS50850"/>
    </source>
</evidence>
<dbReference type="InterPro" id="IPR036259">
    <property type="entry name" value="MFS_trans_sf"/>
</dbReference>
<protein>
    <submittedName>
        <fullName evidence="8">MFS general substrate transporter</fullName>
    </submittedName>
</protein>
<feature type="transmembrane region" description="Helical" evidence="6">
    <location>
        <begin position="165"/>
        <end position="187"/>
    </location>
</feature>
<feature type="transmembrane region" description="Helical" evidence="6">
    <location>
        <begin position="431"/>
        <end position="451"/>
    </location>
</feature>
<feature type="transmembrane region" description="Helical" evidence="6">
    <location>
        <begin position="399"/>
        <end position="419"/>
    </location>
</feature>
<dbReference type="PROSITE" id="PS50850">
    <property type="entry name" value="MFS"/>
    <property type="match status" value="1"/>
</dbReference>
<dbReference type="GO" id="GO:0005886">
    <property type="term" value="C:plasma membrane"/>
    <property type="evidence" value="ECO:0007669"/>
    <property type="project" value="TreeGrafter"/>
</dbReference>
<evidence type="ECO:0000256" key="1">
    <source>
        <dbReference type="ARBA" id="ARBA00004141"/>
    </source>
</evidence>
<organism evidence="8 9">
    <name type="scientific">Lojkania enalia</name>
    <dbReference type="NCBI Taxonomy" id="147567"/>
    <lineage>
        <taxon>Eukaryota</taxon>
        <taxon>Fungi</taxon>
        <taxon>Dikarya</taxon>
        <taxon>Ascomycota</taxon>
        <taxon>Pezizomycotina</taxon>
        <taxon>Dothideomycetes</taxon>
        <taxon>Pleosporomycetidae</taxon>
        <taxon>Pleosporales</taxon>
        <taxon>Pleosporales incertae sedis</taxon>
        <taxon>Lojkania</taxon>
    </lineage>
</organism>
<proteinExistence type="predicted"/>
<evidence type="ECO:0000256" key="6">
    <source>
        <dbReference type="SAM" id="Phobius"/>
    </source>
</evidence>
<evidence type="ECO:0000256" key="3">
    <source>
        <dbReference type="ARBA" id="ARBA00022989"/>
    </source>
</evidence>
<feature type="transmembrane region" description="Helical" evidence="6">
    <location>
        <begin position="35"/>
        <end position="61"/>
    </location>
</feature>
<dbReference type="PANTHER" id="PTHR23501:SF201">
    <property type="entry name" value="MFS AFLATOXIN EFFLUX PUMP"/>
    <property type="match status" value="1"/>
</dbReference>
<feature type="transmembrane region" description="Helical" evidence="6">
    <location>
        <begin position="341"/>
        <end position="358"/>
    </location>
</feature>
<evidence type="ECO:0000256" key="5">
    <source>
        <dbReference type="SAM" id="MobiDB-lite"/>
    </source>
</evidence>
<feature type="transmembrane region" description="Helical" evidence="6">
    <location>
        <begin position="232"/>
        <end position="251"/>
    </location>
</feature>
<feature type="transmembrane region" description="Helical" evidence="6">
    <location>
        <begin position="365"/>
        <end position="387"/>
    </location>
</feature>
<name>A0A9P4JYE3_9PLEO</name>
<feature type="transmembrane region" description="Helical" evidence="6">
    <location>
        <begin position="193"/>
        <end position="211"/>
    </location>
</feature>
<sequence>MSKYSEESSKNINPTRPTKGVDSKPEPRYASTKELVAIIPALLLCIFLIALDRTIIATAIPRVTDEFHSLKDVGWYASSYLLPFGSFQLMFGRIYTFFNPKWVLLAAILIFEVGSTVAGAAPSSTALIIGRAISGLGASGIFGGVVIILVHAVPLHRRPIFQGMMGGAFGIASVIGPLLGGAFTTSVSWRWCFYINLPIGGFVMVVLAFILRLDIKREETFTWRQKLAKLDLLGNATLLPSIICLLLALQWGGSTYPWNNWRIILMFILFGILILAFGLIQQRKQENATVPPRILKNRSILSAVFFSFCTDGGATVFIYYIPIWFQAIKGSSAVESGIQNLAAVIAMVVGSVVAGGAVQQLGYYAPFMIAASFVGSIGAGLITTWQVNTGHAKWIGYQVLWGFGFSMGMQQAGLAAQAVLSVDDAPTGISLVFFARTMGGAVFTSVAQNMFTNKLVSGLEHLASSNPKAIVNTGATELRSVVSANDLPQVLWAYNKAIVAAFYAAVGLSCASILGAVTIEWKT</sequence>
<dbReference type="EMBL" id="ML986740">
    <property type="protein sequence ID" value="KAF2258781.1"/>
    <property type="molecule type" value="Genomic_DNA"/>
</dbReference>
<dbReference type="CDD" id="cd17502">
    <property type="entry name" value="MFS_Azr1_MDR_like"/>
    <property type="match status" value="1"/>
</dbReference>
<dbReference type="InterPro" id="IPR020846">
    <property type="entry name" value="MFS_dom"/>
</dbReference>
<dbReference type="Gene3D" id="1.20.1250.20">
    <property type="entry name" value="MFS general substrate transporter like domains"/>
    <property type="match status" value="1"/>
</dbReference>
<dbReference type="Pfam" id="PF07690">
    <property type="entry name" value="MFS_1"/>
    <property type="match status" value="1"/>
</dbReference>
<dbReference type="Proteomes" id="UP000800093">
    <property type="component" value="Unassembled WGS sequence"/>
</dbReference>
<evidence type="ECO:0000313" key="8">
    <source>
        <dbReference type="EMBL" id="KAF2258781.1"/>
    </source>
</evidence>
<feature type="region of interest" description="Disordered" evidence="5">
    <location>
        <begin position="1"/>
        <end position="26"/>
    </location>
</feature>
<keyword evidence="2 6" id="KW-0812">Transmembrane</keyword>
<feature type="transmembrane region" description="Helical" evidence="6">
    <location>
        <begin position="497"/>
        <end position="519"/>
    </location>
</feature>
<gene>
    <name evidence="8" type="ORF">CC78DRAFT_562883</name>
</gene>
<evidence type="ECO:0000256" key="4">
    <source>
        <dbReference type="ARBA" id="ARBA00023136"/>
    </source>
</evidence>
<comment type="caution">
    <text evidence="8">The sequence shown here is derived from an EMBL/GenBank/DDBJ whole genome shotgun (WGS) entry which is preliminary data.</text>
</comment>
<reference evidence="9" key="1">
    <citation type="journal article" date="2020" name="Stud. Mycol.">
        <title>101 Dothideomycetes genomes: A test case for predicting lifestyles and emergence of pathogens.</title>
        <authorList>
            <person name="Haridas S."/>
            <person name="Albert R."/>
            <person name="Binder M."/>
            <person name="Bloem J."/>
            <person name="LaButti K."/>
            <person name="Salamov A."/>
            <person name="Andreopoulos B."/>
            <person name="Baker S."/>
            <person name="Barry K."/>
            <person name="Bills G."/>
            <person name="Bluhm B."/>
            <person name="Cannon C."/>
            <person name="Castanera R."/>
            <person name="Culley D."/>
            <person name="Daum C."/>
            <person name="Ezra D."/>
            <person name="Gonzalez J."/>
            <person name="Henrissat B."/>
            <person name="Kuo A."/>
            <person name="Liang C."/>
            <person name="Lipzen A."/>
            <person name="Lutzoni F."/>
            <person name="Magnuson J."/>
            <person name="Mondo S."/>
            <person name="Nolan M."/>
            <person name="Ohm R."/>
            <person name="Pangilinan J."/>
            <person name="Park H.-J."/>
            <person name="Ramirez L."/>
            <person name="Alfaro M."/>
            <person name="Sun H."/>
            <person name="Tritt A."/>
            <person name="Yoshinaga Y."/>
            <person name="Zwiers L.-H."/>
            <person name="Turgeon B."/>
            <person name="Goodwin S."/>
            <person name="Spatafora J."/>
            <person name="Crous P."/>
            <person name="Grigoriev I."/>
        </authorList>
    </citation>
    <scope>NUCLEOTIDE SEQUENCE [LARGE SCALE GENOMIC DNA]</scope>
    <source>
        <strain evidence="9">CBS 304.66</strain>
    </source>
</reference>
<dbReference type="FunFam" id="1.20.1720.10:FF:000012">
    <property type="entry name" value="MFS toxin efflux pump (AflT)"/>
    <property type="match status" value="1"/>
</dbReference>
<keyword evidence="9" id="KW-1185">Reference proteome</keyword>
<dbReference type="InterPro" id="IPR011701">
    <property type="entry name" value="MFS"/>
</dbReference>